<dbReference type="RefSeq" id="WP_157952819.1">
    <property type="nucleotide sequence ID" value="NZ_LT009720.1"/>
</dbReference>
<evidence type="ECO:0000313" key="3">
    <source>
        <dbReference type="Proteomes" id="UP000191933"/>
    </source>
</evidence>
<name>A0A9W5B7L3_9HYPH</name>
<feature type="region of interest" description="Disordered" evidence="1">
    <location>
        <begin position="91"/>
        <end position="119"/>
    </location>
</feature>
<feature type="compositionally biased region" description="Low complexity" evidence="1">
    <location>
        <begin position="23"/>
        <end position="33"/>
    </location>
</feature>
<protein>
    <submittedName>
        <fullName evidence="2">Conjugal transfer protein</fullName>
    </submittedName>
</protein>
<keyword evidence="3" id="KW-1185">Reference proteome</keyword>
<proteinExistence type="predicted"/>
<feature type="compositionally biased region" description="Basic and acidic residues" evidence="1">
    <location>
        <begin position="106"/>
        <end position="119"/>
    </location>
</feature>
<dbReference type="Proteomes" id="UP000191933">
    <property type="component" value="Unassembled WGS sequence"/>
</dbReference>
<evidence type="ECO:0000313" key="2">
    <source>
        <dbReference type="EMBL" id="CUX02553.1"/>
    </source>
</evidence>
<comment type="caution">
    <text evidence="2">The sequence shown here is derived from an EMBL/GenBank/DDBJ whole genome shotgun (WGS) entry which is preliminary data.</text>
</comment>
<evidence type="ECO:0000256" key="1">
    <source>
        <dbReference type="SAM" id="MobiDB-lite"/>
    </source>
</evidence>
<gene>
    <name evidence="2" type="ORF">AGR2A_pa60061</name>
</gene>
<organism evidence="2 3">
    <name type="scientific">Agrobacterium genomosp. 2 str. CFBP 5494</name>
    <dbReference type="NCBI Taxonomy" id="1183436"/>
    <lineage>
        <taxon>Bacteria</taxon>
        <taxon>Pseudomonadati</taxon>
        <taxon>Pseudomonadota</taxon>
        <taxon>Alphaproteobacteria</taxon>
        <taxon>Hyphomicrobiales</taxon>
        <taxon>Rhizobiaceae</taxon>
        <taxon>Rhizobium/Agrobacterium group</taxon>
        <taxon>Agrobacterium</taxon>
        <taxon>Agrobacterium tumefaciens complex</taxon>
    </lineage>
</organism>
<feature type="region of interest" description="Disordered" evidence="1">
    <location>
        <begin position="16"/>
        <end position="41"/>
    </location>
</feature>
<reference evidence="2 3" key="1">
    <citation type="submission" date="2016-01" db="EMBL/GenBank/DDBJ databases">
        <authorList>
            <person name="Regsiter A."/>
            <person name="william w."/>
        </authorList>
    </citation>
    <scope>NUCLEOTIDE SEQUENCE [LARGE SCALE GENOMIC DNA]</scope>
    <source>
        <strain evidence="2 3">CFBP 5494</strain>
    </source>
</reference>
<dbReference type="EMBL" id="FBVY01000044">
    <property type="protein sequence ID" value="CUX02553.1"/>
    <property type="molecule type" value="Genomic_DNA"/>
</dbReference>
<dbReference type="AlphaFoldDB" id="A0A9W5B7L3"/>
<sequence>MSLLRLRPAERISFSVSRGPVRGVHSSPAGGSSHHSRAERRSLIRELTEEEAAGYRLAPDNALDWSDHPTAAHDEGILERWENQLDWLELDEPRPAAPSEEGECSEDPRGHRDAREVVL</sequence>
<accession>A0A9W5B7L3</accession>